<proteinExistence type="predicted"/>
<protein>
    <submittedName>
        <fullName evidence="2">Putative secreted protein</fullName>
    </submittedName>
</protein>
<feature type="signal peptide" evidence="1">
    <location>
        <begin position="1"/>
        <end position="28"/>
    </location>
</feature>
<reference evidence="2" key="1">
    <citation type="submission" date="2018-01" db="EMBL/GenBank/DDBJ databases">
        <title>An insight into the sialome of Amazonian anophelines.</title>
        <authorList>
            <person name="Ribeiro J.M."/>
            <person name="Scarpassa V."/>
            <person name="Calvo E."/>
        </authorList>
    </citation>
    <scope>NUCLEOTIDE SEQUENCE</scope>
</reference>
<dbReference type="EMBL" id="GGFL01009541">
    <property type="protein sequence ID" value="MBW73719.1"/>
    <property type="molecule type" value="Transcribed_RNA"/>
</dbReference>
<name>A0A2M4D843_ANODA</name>
<evidence type="ECO:0000256" key="1">
    <source>
        <dbReference type="SAM" id="SignalP"/>
    </source>
</evidence>
<sequence length="156" mass="17011">MSRSLLDGHVRSIFALLRASLLLTSTVSRRVLLYRDPAGFHAIPSMAEYVVGSGFGSEPSLQAAASWLPRSILQVLSAVSWFSFCFLSYSKYFGPWPGLSDCLARLLAWSLLCATPLPRSSNSKASVFCVQFVKFVDALGGLTKPTGATRTKTGRW</sequence>
<organism evidence="2">
    <name type="scientific">Anopheles darlingi</name>
    <name type="common">Mosquito</name>
    <dbReference type="NCBI Taxonomy" id="43151"/>
    <lineage>
        <taxon>Eukaryota</taxon>
        <taxon>Metazoa</taxon>
        <taxon>Ecdysozoa</taxon>
        <taxon>Arthropoda</taxon>
        <taxon>Hexapoda</taxon>
        <taxon>Insecta</taxon>
        <taxon>Pterygota</taxon>
        <taxon>Neoptera</taxon>
        <taxon>Endopterygota</taxon>
        <taxon>Diptera</taxon>
        <taxon>Nematocera</taxon>
        <taxon>Culicoidea</taxon>
        <taxon>Culicidae</taxon>
        <taxon>Anophelinae</taxon>
        <taxon>Anopheles</taxon>
    </lineage>
</organism>
<keyword evidence="1" id="KW-0732">Signal</keyword>
<dbReference type="AlphaFoldDB" id="A0A2M4D843"/>
<feature type="chain" id="PRO_5014850399" evidence="1">
    <location>
        <begin position="29"/>
        <end position="156"/>
    </location>
</feature>
<evidence type="ECO:0000313" key="2">
    <source>
        <dbReference type="EMBL" id="MBW73719.1"/>
    </source>
</evidence>
<accession>A0A2M4D843</accession>